<sequence length="150" mass="16637">MDIDVSVKVPFALVDELTEGSPSAEDGLQLGDQIVKFGNVEFGPDLLSKLASEAQTNQGREVPVVLLRQGAVLTTAVTPRTWQGRGLLGCHFKILSIAMTRGCHATAFWNSIELQGLLLHQLELLLLLKLVMLRPRNRWLLKMMHLILLT</sequence>
<dbReference type="EnsemblPlants" id="Kaladp0049s0057.1.v1.1">
    <property type="protein sequence ID" value="Kaladp0049s0057.1.v1.1.CDS.1"/>
    <property type="gene ID" value="Kaladp0049s0057.v1.1"/>
</dbReference>
<dbReference type="Proteomes" id="UP000594263">
    <property type="component" value="Unplaced"/>
</dbReference>
<protein>
    <recommendedName>
        <fullName evidence="4">26S proteasome non-ATPase regulatory subunit 9</fullName>
    </recommendedName>
</protein>
<dbReference type="PANTHER" id="PTHR12651">
    <property type="entry name" value="26S PROTEASOME NON-ATPASE REGULATORY SUBUNIT 9"/>
    <property type="match status" value="1"/>
</dbReference>
<evidence type="ECO:0000256" key="1">
    <source>
        <dbReference type="ARBA" id="ARBA00023186"/>
    </source>
</evidence>
<dbReference type="FunFam" id="2.30.42.10:FF:000107">
    <property type="entry name" value="26S proteasome non-ATPase regulatory subunit 9"/>
    <property type="match status" value="1"/>
</dbReference>
<dbReference type="InterPro" id="IPR036034">
    <property type="entry name" value="PDZ_sf"/>
</dbReference>
<dbReference type="GO" id="GO:0005634">
    <property type="term" value="C:nucleus"/>
    <property type="evidence" value="ECO:0007669"/>
    <property type="project" value="TreeGrafter"/>
</dbReference>
<organism evidence="2 3">
    <name type="scientific">Kalanchoe fedtschenkoi</name>
    <name type="common">Lavender scallops</name>
    <name type="synonym">South American air plant</name>
    <dbReference type="NCBI Taxonomy" id="63787"/>
    <lineage>
        <taxon>Eukaryota</taxon>
        <taxon>Viridiplantae</taxon>
        <taxon>Streptophyta</taxon>
        <taxon>Embryophyta</taxon>
        <taxon>Tracheophyta</taxon>
        <taxon>Spermatophyta</taxon>
        <taxon>Magnoliopsida</taxon>
        <taxon>eudicotyledons</taxon>
        <taxon>Gunneridae</taxon>
        <taxon>Pentapetalae</taxon>
        <taxon>Saxifragales</taxon>
        <taxon>Crassulaceae</taxon>
        <taxon>Kalanchoe</taxon>
    </lineage>
</organism>
<dbReference type="Gene3D" id="2.30.42.10">
    <property type="match status" value="1"/>
</dbReference>
<dbReference type="Gramene" id="Kaladp0049s0057.1.v1.1">
    <property type="protein sequence ID" value="Kaladp0049s0057.1.v1.1.CDS.1"/>
    <property type="gene ID" value="Kaladp0049s0057.v1.1"/>
</dbReference>
<reference evidence="2" key="1">
    <citation type="submission" date="2021-01" db="UniProtKB">
        <authorList>
            <consortium name="EnsemblPlants"/>
        </authorList>
    </citation>
    <scope>IDENTIFICATION</scope>
</reference>
<evidence type="ECO:0008006" key="4">
    <source>
        <dbReference type="Google" id="ProtNLM"/>
    </source>
</evidence>
<dbReference type="PANTHER" id="PTHR12651:SF1">
    <property type="entry name" value="26S PROTEASOME NON-ATPASE REGULATORY SUBUNIT 9"/>
    <property type="match status" value="1"/>
</dbReference>
<dbReference type="InterPro" id="IPR035269">
    <property type="entry name" value="PSMD9"/>
</dbReference>
<accession>A0A7N0U018</accession>
<dbReference type="OMA" id="GWHIQII"/>
<dbReference type="GO" id="GO:0070682">
    <property type="term" value="P:proteasome regulatory particle assembly"/>
    <property type="evidence" value="ECO:0007669"/>
    <property type="project" value="InterPro"/>
</dbReference>
<keyword evidence="3" id="KW-1185">Reference proteome</keyword>
<dbReference type="SUPFAM" id="SSF50156">
    <property type="entry name" value="PDZ domain-like"/>
    <property type="match status" value="1"/>
</dbReference>
<proteinExistence type="predicted"/>
<evidence type="ECO:0000313" key="2">
    <source>
        <dbReference type="EnsemblPlants" id="Kaladp0049s0057.1.v1.1.CDS.1"/>
    </source>
</evidence>
<keyword evidence="1" id="KW-0143">Chaperone</keyword>
<name>A0A7N0U018_KALFE</name>
<dbReference type="GO" id="GO:0005737">
    <property type="term" value="C:cytoplasm"/>
    <property type="evidence" value="ECO:0007669"/>
    <property type="project" value="TreeGrafter"/>
</dbReference>
<evidence type="ECO:0000313" key="3">
    <source>
        <dbReference type="Proteomes" id="UP000594263"/>
    </source>
</evidence>
<dbReference type="AlphaFoldDB" id="A0A7N0U018"/>